<sequence length="354" mass="40847">YCVECHEVNPNIHVFDYQPNYKFRGKGPLYFGIELEIEFNGQRPDTLIAAADNPYFFLKHDGSIHDGAEVVSHPASFKWINDNFSDTWRNVLKVRDSGMRSFKTETCGIHIHMSKKAFSKFHLYKFLRFFRENIALVTKISQRNPENLDQWSTLNSDESILFQAKRGNTSERYVAVNLGPPETVEIRIFRGNLLEAAFRKNLEFCKALFDFTAMSSSSSLTAIHFHKFVGKNKKQFPNLLAFLLKLEITKMKRVPTVSGIHRKFPSERDGDDKWGIDEENCSKEWIPEGTNTHVEVPDECEISPAPARIIPLEAPPLRVEPPDYVISLPTPWREYHVGDLFTEMMDENIENEIA</sequence>
<dbReference type="AlphaFoldDB" id="A0A0F8XLT2"/>
<evidence type="ECO:0008006" key="2">
    <source>
        <dbReference type="Google" id="ProtNLM"/>
    </source>
</evidence>
<protein>
    <recommendedName>
        <fullName evidence="2">Amidoligase enzyme</fullName>
    </recommendedName>
</protein>
<name>A0A0F8XLT2_9ZZZZ</name>
<gene>
    <name evidence="1" type="ORF">LCGC14_2929540</name>
</gene>
<reference evidence="1" key="1">
    <citation type="journal article" date="2015" name="Nature">
        <title>Complex archaea that bridge the gap between prokaryotes and eukaryotes.</title>
        <authorList>
            <person name="Spang A."/>
            <person name="Saw J.H."/>
            <person name="Jorgensen S.L."/>
            <person name="Zaremba-Niedzwiedzka K."/>
            <person name="Martijn J."/>
            <person name="Lind A.E."/>
            <person name="van Eijk R."/>
            <person name="Schleper C."/>
            <person name="Guy L."/>
            <person name="Ettema T.J."/>
        </authorList>
    </citation>
    <scope>NUCLEOTIDE SEQUENCE</scope>
</reference>
<proteinExistence type="predicted"/>
<dbReference type="EMBL" id="LAZR01058439">
    <property type="protein sequence ID" value="KKK69888.1"/>
    <property type="molecule type" value="Genomic_DNA"/>
</dbReference>
<comment type="caution">
    <text evidence="1">The sequence shown here is derived from an EMBL/GenBank/DDBJ whole genome shotgun (WGS) entry which is preliminary data.</text>
</comment>
<feature type="non-terminal residue" evidence="1">
    <location>
        <position position="1"/>
    </location>
</feature>
<organism evidence="1">
    <name type="scientific">marine sediment metagenome</name>
    <dbReference type="NCBI Taxonomy" id="412755"/>
    <lineage>
        <taxon>unclassified sequences</taxon>
        <taxon>metagenomes</taxon>
        <taxon>ecological metagenomes</taxon>
    </lineage>
</organism>
<evidence type="ECO:0000313" key="1">
    <source>
        <dbReference type="EMBL" id="KKK69888.1"/>
    </source>
</evidence>
<accession>A0A0F8XLT2</accession>